<name>A0A2H3KUS9_9FLAO</name>
<dbReference type="AlphaFoldDB" id="A0A2H3KUS9"/>
<proteinExistence type="predicted"/>
<dbReference type="OrthoDB" id="9151249at2"/>
<reference evidence="1 2" key="1">
    <citation type="submission" date="2017-09" db="EMBL/GenBank/DDBJ databases">
        <title>Whole genomes of Flavobacteriaceae.</title>
        <authorList>
            <person name="Stine C."/>
            <person name="Li C."/>
            <person name="Tadesse D."/>
        </authorList>
    </citation>
    <scope>NUCLEOTIDE SEQUENCE [LARGE SCALE GENOMIC DNA]</scope>
    <source>
        <strain evidence="1 2">ATCC 35036</strain>
    </source>
</reference>
<evidence type="ECO:0000313" key="1">
    <source>
        <dbReference type="EMBL" id="PDS22193.1"/>
    </source>
</evidence>
<comment type="caution">
    <text evidence="1">The sequence shown here is derived from an EMBL/GenBank/DDBJ whole genome shotgun (WGS) entry which is preliminary data.</text>
</comment>
<protein>
    <submittedName>
        <fullName evidence="1">DUF695 domain-containing protein</fullName>
    </submittedName>
</protein>
<organism evidence="1 2">
    <name type="scientific">Flavobacterium branchiophilum</name>
    <dbReference type="NCBI Taxonomy" id="55197"/>
    <lineage>
        <taxon>Bacteria</taxon>
        <taxon>Pseudomonadati</taxon>
        <taxon>Bacteroidota</taxon>
        <taxon>Flavobacteriia</taxon>
        <taxon>Flavobacteriales</taxon>
        <taxon>Flavobacteriaceae</taxon>
        <taxon>Flavobacterium</taxon>
    </lineage>
</organism>
<accession>A0A2H3KUS9</accession>
<gene>
    <name evidence="1" type="ORF">B0A77_14040</name>
</gene>
<evidence type="ECO:0000313" key="2">
    <source>
        <dbReference type="Proteomes" id="UP000220828"/>
    </source>
</evidence>
<dbReference type="EMBL" id="PCMW01000110">
    <property type="protein sequence ID" value="PDS22193.1"/>
    <property type="molecule type" value="Genomic_DNA"/>
</dbReference>
<dbReference type="Proteomes" id="UP000220828">
    <property type="component" value="Unassembled WGS sequence"/>
</dbReference>
<sequence length="363" mass="42978">MKFLKRFFNTPEIPIQNYQEFWNWFSENEKKFFTIVKDRNNIQKLFFDILSDKLDQLHVGYFFACGMFDKNTAELIISAEGNIKNIIFVEELVATAPPLKKWRFTALKPQNNLNDINIQMGGFEFSPSKVSFISTINHNFPDEIAITLLHDDYSENNKQTISNGLFVFLEHYLGELKSATMIDEIRFENPKNITDDIIPIHKLNDYLIWREKEFIEKYDAVRHGTENDQYAILEAKLQSGNPLIAVINTDLLKWNAKASHSWILWIEIIFDKKPTSNEIYDEKYIILNQFEDDLLAQLKDFDGYLNLGRQTYEGKREIFFACKDFRKPAKIIPYMAQKYQHQLDITFDIFKDKYWTVMQQFAN</sequence>
<dbReference type="RefSeq" id="WP_097554847.1">
    <property type="nucleotide sequence ID" value="NZ_PCMW01000110.1"/>
</dbReference>